<evidence type="ECO:0000313" key="3">
    <source>
        <dbReference type="Proteomes" id="UP000240996"/>
    </source>
</evidence>
<comment type="similarity">
    <text evidence="1">Belongs to the SURF1 family.</text>
</comment>
<feature type="transmembrane region" description="Helical" evidence="1">
    <location>
        <begin position="12"/>
        <end position="31"/>
    </location>
</feature>
<dbReference type="Pfam" id="PF02104">
    <property type="entry name" value="SURF1"/>
    <property type="match status" value="1"/>
</dbReference>
<dbReference type="Proteomes" id="UP000240996">
    <property type="component" value="Unassembled WGS sequence"/>
</dbReference>
<comment type="caution">
    <text evidence="2">The sequence shown here is derived from an EMBL/GenBank/DDBJ whole genome shotgun (WGS) entry which is preliminary data.</text>
</comment>
<accession>A0A2T4YUR5</accession>
<dbReference type="InterPro" id="IPR002994">
    <property type="entry name" value="Surf1/Shy1"/>
</dbReference>
<dbReference type="AlphaFoldDB" id="A0A2T4YUR5"/>
<protein>
    <recommendedName>
        <fullName evidence="1">SURF1-like protein</fullName>
    </recommendedName>
</protein>
<comment type="subcellular location">
    <subcellularLocation>
        <location evidence="1">Cell membrane</location>
        <topology evidence="1">Multi-pass membrane protein</topology>
    </subcellularLocation>
</comment>
<reference evidence="2 3" key="1">
    <citation type="submission" date="2018-04" db="EMBL/GenBank/DDBJ databases">
        <title>Genomic Encyclopedia of Type Strains, Phase III (KMG-III): the genomes of soil and plant-associated and newly described type strains.</title>
        <authorList>
            <person name="Whitman W."/>
        </authorList>
    </citation>
    <scope>NUCLEOTIDE SEQUENCE [LARGE SCALE GENOMIC DNA]</scope>
    <source>
        <strain evidence="2 3">NW12</strain>
    </source>
</reference>
<keyword evidence="1" id="KW-1003">Cell membrane</keyword>
<keyword evidence="1" id="KW-1133">Transmembrane helix</keyword>
<dbReference type="EMBL" id="PZZN01000001">
    <property type="protein sequence ID" value="PTM47548.1"/>
    <property type="molecule type" value="Genomic_DNA"/>
</dbReference>
<dbReference type="RefSeq" id="WP_277352401.1">
    <property type="nucleotide sequence ID" value="NZ_PZZN01000001.1"/>
</dbReference>
<gene>
    <name evidence="2" type="ORF">C8J24_0947</name>
</gene>
<proteinExistence type="inferred from homology"/>
<evidence type="ECO:0000313" key="2">
    <source>
        <dbReference type="EMBL" id="PTM47548.1"/>
    </source>
</evidence>
<keyword evidence="1" id="KW-0812">Transmembrane</keyword>
<sequence>MTTTRRFPVLPTLLVALAVAAMIALGLWQLLDRLPKKEAFLAQLAANPARPPMAFPSLPDETLLFRRATGVCLEPTAIRLAGAGKAGFRVIADCRTGAEGPGMIVQLGTTRDPKLESQWPGGAVSGYITHAPDGRSLIGSLFDPTPARLMLVADTPPAGLAPNGKPDIASVPNNHLAYAGQWFFFAAIAAIIYVLALGRRGKVVSKAASR</sequence>
<dbReference type="GO" id="GO:0005886">
    <property type="term" value="C:plasma membrane"/>
    <property type="evidence" value="ECO:0007669"/>
    <property type="project" value="UniProtKB-SubCell"/>
</dbReference>
<keyword evidence="1" id="KW-0472">Membrane</keyword>
<feature type="transmembrane region" description="Helical" evidence="1">
    <location>
        <begin position="176"/>
        <end position="196"/>
    </location>
</feature>
<keyword evidence="3" id="KW-1185">Reference proteome</keyword>
<name>A0A2T4YUR5_9SPHN</name>
<evidence type="ECO:0000256" key="1">
    <source>
        <dbReference type="RuleBase" id="RU363076"/>
    </source>
</evidence>
<organism evidence="2 3">
    <name type="scientific">Sphingomonas aerolata</name>
    <dbReference type="NCBI Taxonomy" id="185951"/>
    <lineage>
        <taxon>Bacteria</taxon>
        <taxon>Pseudomonadati</taxon>
        <taxon>Pseudomonadota</taxon>
        <taxon>Alphaproteobacteria</taxon>
        <taxon>Sphingomonadales</taxon>
        <taxon>Sphingomonadaceae</taxon>
        <taxon>Sphingomonas</taxon>
    </lineage>
</organism>